<keyword evidence="2" id="KW-1133">Transmembrane helix</keyword>
<evidence type="ECO:0000313" key="3">
    <source>
        <dbReference type="EMBL" id="SHH01446.1"/>
    </source>
</evidence>
<dbReference type="AlphaFoldDB" id="A0A1M5PI18"/>
<dbReference type="RefSeq" id="WP_073084837.1">
    <property type="nucleotide sequence ID" value="NZ_FQWS01000001.1"/>
</dbReference>
<protein>
    <submittedName>
        <fullName evidence="3">Uncharacterized protein</fullName>
    </submittedName>
</protein>
<reference evidence="4" key="1">
    <citation type="submission" date="2016-11" db="EMBL/GenBank/DDBJ databases">
        <authorList>
            <person name="Varghese N."/>
            <person name="Submissions S."/>
        </authorList>
    </citation>
    <scope>NUCLEOTIDE SEQUENCE [LARGE SCALE GENOMIC DNA]</scope>
    <source>
        <strain evidence="4">DSM 25330</strain>
    </source>
</reference>
<organism evidence="3 4">
    <name type="scientific">Winogradskyella jejuensis</name>
    <dbReference type="NCBI Taxonomy" id="1089305"/>
    <lineage>
        <taxon>Bacteria</taxon>
        <taxon>Pseudomonadati</taxon>
        <taxon>Bacteroidota</taxon>
        <taxon>Flavobacteriia</taxon>
        <taxon>Flavobacteriales</taxon>
        <taxon>Flavobacteriaceae</taxon>
        <taxon>Winogradskyella</taxon>
    </lineage>
</organism>
<keyword evidence="4" id="KW-1185">Reference proteome</keyword>
<evidence type="ECO:0000256" key="1">
    <source>
        <dbReference type="SAM" id="MobiDB-lite"/>
    </source>
</evidence>
<dbReference type="OrthoDB" id="1247025at2"/>
<name>A0A1M5PI18_9FLAO</name>
<feature type="region of interest" description="Disordered" evidence="1">
    <location>
        <begin position="105"/>
        <end position="153"/>
    </location>
</feature>
<sequence length="275" mass="31463">MAPIKFEEQIKDKLEQRTLTPSAEAWSKLSQQLDAEEKRNKKLSFWWFGIAASIAALVFVSVSYFNNGTESTVDEIIVKEEIKDVISPKAEDAILKNENANQENQLVVSEKNEEVEDDTETPKKEKLQPRITVEEQRKQNQLVQKPADKKENRAVAKVEKQKLPELDKLELKKSSVDDLLHTPEVEFNSVIAVLQDSKSENKNTVTDQQIDSLLKVANRELFMDKTIKKKTNVVNAEALLQDVEEAMGESFRTRIYKTLKGGYEEVKTRVAKRND</sequence>
<keyword evidence="2" id="KW-0812">Transmembrane</keyword>
<accession>A0A1M5PI18</accession>
<keyword evidence="2" id="KW-0472">Membrane</keyword>
<dbReference type="EMBL" id="FQWS01000001">
    <property type="protein sequence ID" value="SHH01446.1"/>
    <property type="molecule type" value="Genomic_DNA"/>
</dbReference>
<dbReference type="STRING" id="1089305.SAMN05444148_1495"/>
<feature type="transmembrane region" description="Helical" evidence="2">
    <location>
        <begin position="45"/>
        <end position="65"/>
    </location>
</feature>
<dbReference type="Proteomes" id="UP000184522">
    <property type="component" value="Unassembled WGS sequence"/>
</dbReference>
<evidence type="ECO:0000313" key="4">
    <source>
        <dbReference type="Proteomes" id="UP000184522"/>
    </source>
</evidence>
<proteinExistence type="predicted"/>
<feature type="compositionally biased region" description="Basic and acidic residues" evidence="1">
    <location>
        <begin position="120"/>
        <end position="138"/>
    </location>
</feature>
<evidence type="ECO:0000256" key="2">
    <source>
        <dbReference type="SAM" id="Phobius"/>
    </source>
</evidence>
<gene>
    <name evidence="3" type="ORF">SAMN05444148_1495</name>
</gene>